<evidence type="ECO:0000259" key="5">
    <source>
        <dbReference type="Pfam" id="PF07992"/>
    </source>
</evidence>
<evidence type="ECO:0000256" key="4">
    <source>
        <dbReference type="ARBA" id="ARBA00029440"/>
    </source>
</evidence>
<gene>
    <name evidence="7" type="primary">gltD_2</name>
    <name evidence="7" type="ORF">ERS852407_03379</name>
</gene>
<proteinExistence type="predicted"/>
<comment type="pathway">
    <text evidence="4">Amino-acid biosynthesis.</text>
</comment>
<dbReference type="EC" id="1.4.1.13" evidence="7"/>
<dbReference type="SUPFAM" id="SSF46548">
    <property type="entry name" value="alpha-helical ferredoxin"/>
    <property type="match status" value="1"/>
</dbReference>
<keyword evidence="3" id="KW-0314">Glutamate biosynthesis</keyword>
<dbReference type="GO" id="GO:0004355">
    <property type="term" value="F:glutamate synthase (NADPH) activity"/>
    <property type="evidence" value="ECO:0007669"/>
    <property type="project" value="UniProtKB-EC"/>
</dbReference>
<reference evidence="7 8" key="1">
    <citation type="submission" date="2015-09" db="EMBL/GenBank/DDBJ databases">
        <authorList>
            <consortium name="Pathogen Informatics"/>
        </authorList>
    </citation>
    <scope>NUCLEOTIDE SEQUENCE [LARGE SCALE GENOMIC DNA]</scope>
    <source>
        <strain evidence="7 8">2789STDY5608850</strain>
    </source>
</reference>
<keyword evidence="1" id="KW-0028">Amino-acid biosynthesis</keyword>
<name>A0A174GMA4_9FIRM</name>
<sequence>MGKPTGFLEYDRETGRAADPKSRIKHYDEFRLPLSEKEQKCQGARCMDCGVPFCQSGMMIKGMVSGCPLNNLIPEWNDLVYTGTWDQAYNRLKKTNSFPEFTSRVCPAPCEAACTCGLNGTPVAIKENEGAIIRRAYETGIAGPNPPKIRTGKRVAVIGSGPAGLAAADQLNKRGHSVTVFEREDRVGGLLMYGIPNMKLEKWVIDRKVDVMKEEGISFVTGADVGKNHKAKDILKDFDRVILACGASNPRDIQVQGRDSEGIYFAVDFLKSTTKSLLNSNLKDQSYLSAKGKHVIVIGGGDTGNDCVGTAIRHGCASVLQLEMMPKLPEKRTPDNSWPEWPRVAKTDYGQEEAIAVFGADPRMYQATVKEFVKDKNGRVAKAVLLSLEPKKDEKSGRIIMEPVAGSEKEVAADLVLIAAGFLGSQSYVADAFGVKLNAGTNVETEAGTYKTNARHVFTAGDMRRGQSLVVWAIREGREAAKEVDESLMGYTLLE</sequence>
<evidence type="ECO:0000313" key="7">
    <source>
        <dbReference type="EMBL" id="CUO62176.1"/>
    </source>
</evidence>
<dbReference type="GO" id="GO:0006537">
    <property type="term" value="P:glutamate biosynthetic process"/>
    <property type="evidence" value="ECO:0007669"/>
    <property type="project" value="UniProtKB-KW"/>
</dbReference>
<dbReference type="NCBIfam" id="TIGR01317">
    <property type="entry name" value="GOGAT_sm_gam"/>
    <property type="match status" value="1"/>
</dbReference>
<dbReference type="Proteomes" id="UP000095651">
    <property type="component" value="Unassembled WGS sequence"/>
</dbReference>
<dbReference type="Pfam" id="PF14691">
    <property type="entry name" value="Fer4_20"/>
    <property type="match status" value="1"/>
</dbReference>
<dbReference type="InterPro" id="IPR051394">
    <property type="entry name" value="Glutamate_Synthase"/>
</dbReference>
<evidence type="ECO:0000256" key="1">
    <source>
        <dbReference type="ARBA" id="ARBA00022605"/>
    </source>
</evidence>
<organism evidence="7 8">
    <name type="scientific">Hungatella hathewayi</name>
    <dbReference type="NCBI Taxonomy" id="154046"/>
    <lineage>
        <taxon>Bacteria</taxon>
        <taxon>Bacillati</taxon>
        <taxon>Bacillota</taxon>
        <taxon>Clostridia</taxon>
        <taxon>Lachnospirales</taxon>
        <taxon>Lachnospiraceae</taxon>
        <taxon>Hungatella</taxon>
    </lineage>
</organism>
<dbReference type="InterPro" id="IPR023753">
    <property type="entry name" value="FAD/NAD-binding_dom"/>
</dbReference>
<dbReference type="InterPro" id="IPR036188">
    <property type="entry name" value="FAD/NAD-bd_sf"/>
</dbReference>
<dbReference type="EMBL" id="CYZE01000009">
    <property type="protein sequence ID" value="CUO62176.1"/>
    <property type="molecule type" value="Genomic_DNA"/>
</dbReference>
<feature type="domain" description="Dihydroprymidine dehydrogenase" evidence="6">
    <location>
        <begin position="23"/>
        <end position="138"/>
    </location>
</feature>
<dbReference type="RefSeq" id="WP_055656962.1">
    <property type="nucleotide sequence ID" value="NZ_CABIXC010000009.1"/>
</dbReference>
<dbReference type="InterPro" id="IPR028261">
    <property type="entry name" value="DPD_II"/>
</dbReference>
<dbReference type="Pfam" id="PF07992">
    <property type="entry name" value="Pyr_redox_2"/>
    <property type="match status" value="1"/>
</dbReference>
<dbReference type="PRINTS" id="PR00419">
    <property type="entry name" value="ADXRDTASE"/>
</dbReference>
<accession>A0A174GMA4</accession>
<dbReference type="PANTHER" id="PTHR43100:SF1">
    <property type="entry name" value="GLUTAMATE SYNTHASE [NADPH] SMALL CHAIN"/>
    <property type="match status" value="1"/>
</dbReference>
<dbReference type="InterPro" id="IPR009051">
    <property type="entry name" value="Helical_ferredxn"/>
</dbReference>
<dbReference type="AlphaFoldDB" id="A0A174GMA4"/>
<evidence type="ECO:0000313" key="8">
    <source>
        <dbReference type="Proteomes" id="UP000095651"/>
    </source>
</evidence>
<keyword evidence="2 7" id="KW-0560">Oxidoreductase</keyword>
<dbReference type="GO" id="GO:0051536">
    <property type="term" value="F:iron-sulfur cluster binding"/>
    <property type="evidence" value="ECO:0007669"/>
    <property type="project" value="InterPro"/>
</dbReference>
<dbReference type="Gene3D" id="1.10.1060.10">
    <property type="entry name" value="Alpha-helical ferredoxin"/>
    <property type="match status" value="1"/>
</dbReference>
<dbReference type="SUPFAM" id="SSF51971">
    <property type="entry name" value="Nucleotide-binding domain"/>
    <property type="match status" value="2"/>
</dbReference>
<evidence type="ECO:0000259" key="6">
    <source>
        <dbReference type="Pfam" id="PF14691"/>
    </source>
</evidence>
<protein>
    <submittedName>
        <fullName evidence="7">Glutamate synthase NADH/NADPH small subunit</fullName>
        <ecNumber evidence="7">1.4.1.13</ecNumber>
    </submittedName>
</protein>
<dbReference type="PANTHER" id="PTHR43100">
    <property type="entry name" value="GLUTAMATE SYNTHASE [NADPH] SMALL CHAIN"/>
    <property type="match status" value="1"/>
</dbReference>
<feature type="domain" description="FAD/NAD(P)-binding" evidence="5">
    <location>
        <begin position="154"/>
        <end position="477"/>
    </location>
</feature>
<evidence type="ECO:0000256" key="2">
    <source>
        <dbReference type="ARBA" id="ARBA00023002"/>
    </source>
</evidence>
<dbReference type="Gene3D" id="3.50.50.60">
    <property type="entry name" value="FAD/NAD(P)-binding domain"/>
    <property type="match status" value="2"/>
</dbReference>
<dbReference type="GO" id="GO:0016639">
    <property type="term" value="F:oxidoreductase activity, acting on the CH-NH2 group of donors, NAD or NADP as acceptor"/>
    <property type="evidence" value="ECO:0007669"/>
    <property type="project" value="InterPro"/>
</dbReference>
<evidence type="ECO:0000256" key="3">
    <source>
        <dbReference type="ARBA" id="ARBA00023164"/>
    </source>
</evidence>
<dbReference type="InterPro" id="IPR006005">
    <property type="entry name" value="Glut_synth_ssu1"/>
</dbReference>